<comment type="caution">
    <text evidence="2">The sequence shown here is derived from an EMBL/GenBank/DDBJ whole genome shotgun (WGS) entry which is preliminary data.</text>
</comment>
<dbReference type="EMBL" id="JAQQAF010000009">
    <property type="protein sequence ID" value="KAJ8460449.1"/>
    <property type="molecule type" value="Genomic_DNA"/>
</dbReference>
<protein>
    <submittedName>
        <fullName evidence="2">Uncharacterized protein</fullName>
    </submittedName>
</protein>
<evidence type="ECO:0000313" key="2">
    <source>
        <dbReference type="EMBL" id="KAJ8460449.1"/>
    </source>
</evidence>
<evidence type="ECO:0000256" key="1">
    <source>
        <dbReference type="SAM" id="MobiDB-lite"/>
    </source>
</evidence>
<dbReference type="Proteomes" id="UP001222027">
    <property type="component" value="Unassembled WGS sequence"/>
</dbReference>
<name>A0AAV8PMJ4_ENSVE</name>
<feature type="region of interest" description="Disordered" evidence="1">
    <location>
        <begin position="1"/>
        <end position="22"/>
    </location>
</feature>
<proteinExistence type="predicted"/>
<organism evidence="2 3">
    <name type="scientific">Ensete ventricosum</name>
    <name type="common">Abyssinian banana</name>
    <name type="synonym">Musa ensete</name>
    <dbReference type="NCBI Taxonomy" id="4639"/>
    <lineage>
        <taxon>Eukaryota</taxon>
        <taxon>Viridiplantae</taxon>
        <taxon>Streptophyta</taxon>
        <taxon>Embryophyta</taxon>
        <taxon>Tracheophyta</taxon>
        <taxon>Spermatophyta</taxon>
        <taxon>Magnoliopsida</taxon>
        <taxon>Liliopsida</taxon>
        <taxon>Zingiberales</taxon>
        <taxon>Musaceae</taxon>
        <taxon>Ensete</taxon>
    </lineage>
</organism>
<reference evidence="2 3" key="1">
    <citation type="submission" date="2022-12" db="EMBL/GenBank/DDBJ databases">
        <title>Chromosome-scale assembly of the Ensete ventricosum genome.</title>
        <authorList>
            <person name="Dussert Y."/>
            <person name="Stocks J."/>
            <person name="Wendawek A."/>
            <person name="Woldeyes F."/>
            <person name="Nichols R.A."/>
            <person name="Borrell J.S."/>
        </authorList>
    </citation>
    <scope>NUCLEOTIDE SEQUENCE [LARGE SCALE GENOMIC DNA]</scope>
    <source>
        <strain evidence="3">cv. Maze</strain>
        <tissue evidence="2">Seeds</tissue>
    </source>
</reference>
<accession>A0AAV8PMJ4</accession>
<keyword evidence="3" id="KW-1185">Reference proteome</keyword>
<sequence>MLGDEVTEEQRNPLGSEIRKRRIRLQHRRSTLNTSGVSVASACSRSEEEQDRVSLVGYALQVRRHVVGEKELHGEDDAAQLISTMD</sequence>
<gene>
    <name evidence="2" type="ORF">OPV22_033375</name>
</gene>
<evidence type="ECO:0000313" key="3">
    <source>
        <dbReference type="Proteomes" id="UP001222027"/>
    </source>
</evidence>
<dbReference type="AlphaFoldDB" id="A0AAV8PMJ4"/>